<dbReference type="Pfam" id="PF00561">
    <property type="entry name" value="Abhydrolase_1"/>
    <property type="match status" value="1"/>
</dbReference>
<dbReference type="Proteomes" id="UP001172673">
    <property type="component" value="Unassembled WGS sequence"/>
</dbReference>
<dbReference type="PANTHER" id="PTHR43329">
    <property type="entry name" value="EPOXIDE HYDROLASE"/>
    <property type="match status" value="1"/>
</dbReference>
<dbReference type="InterPro" id="IPR000639">
    <property type="entry name" value="Epox_hydrolase-like"/>
</dbReference>
<comment type="similarity">
    <text evidence="5">Belongs to the AB hydrolase superfamily. Epoxide hydrolase family.</text>
</comment>
<accession>A0AA38X2Z7</accession>
<dbReference type="GO" id="GO:0018786">
    <property type="term" value="F:haloalkane dehalogenase activity"/>
    <property type="evidence" value="ECO:0007669"/>
    <property type="project" value="UniProtKB-EC"/>
</dbReference>
<dbReference type="InterPro" id="IPR023594">
    <property type="entry name" value="Haloalkane_dehalogenase_2"/>
</dbReference>
<name>A0AA38X2Z7_9EURO</name>
<comment type="caution">
    <text evidence="7">The sequence shown here is derived from an EMBL/GenBank/DDBJ whole genome shotgun (WGS) entry which is preliminary data.</text>
</comment>
<dbReference type="EMBL" id="JAPDRK010000015">
    <property type="protein sequence ID" value="KAJ9605835.1"/>
    <property type="molecule type" value="Genomic_DNA"/>
</dbReference>
<evidence type="ECO:0000256" key="1">
    <source>
        <dbReference type="ARBA" id="ARBA00007213"/>
    </source>
</evidence>
<dbReference type="HAMAP" id="MF_01231">
    <property type="entry name" value="Haloalk_dehal_type2"/>
    <property type="match status" value="1"/>
</dbReference>
<dbReference type="EC" id="3.8.1.5" evidence="3"/>
<evidence type="ECO:0000256" key="2">
    <source>
        <dbReference type="ARBA" id="ARBA00011245"/>
    </source>
</evidence>
<dbReference type="Gene3D" id="3.40.50.1820">
    <property type="entry name" value="alpha/beta hydrolase"/>
    <property type="match status" value="1"/>
</dbReference>
<organism evidence="7 8">
    <name type="scientific">Cladophialophora chaetospira</name>
    <dbReference type="NCBI Taxonomy" id="386627"/>
    <lineage>
        <taxon>Eukaryota</taxon>
        <taxon>Fungi</taxon>
        <taxon>Dikarya</taxon>
        <taxon>Ascomycota</taxon>
        <taxon>Pezizomycotina</taxon>
        <taxon>Eurotiomycetes</taxon>
        <taxon>Chaetothyriomycetidae</taxon>
        <taxon>Chaetothyriales</taxon>
        <taxon>Herpotrichiellaceae</taxon>
        <taxon>Cladophialophora</taxon>
    </lineage>
</organism>
<feature type="domain" description="AB hydrolase-1" evidence="6">
    <location>
        <begin position="41"/>
        <end position="286"/>
    </location>
</feature>
<evidence type="ECO:0000256" key="4">
    <source>
        <dbReference type="ARBA" id="ARBA00022801"/>
    </source>
</evidence>
<evidence type="ECO:0000256" key="3">
    <source>
        <dbReference type="ARBA" id="ARBA00012065"/>
    </source>
</evidence>
<evidence type="ECO:0000313" key="8">
    <source>
        <dbReference type="Proteomes" id="UP001172673"/>
    </source>
</evidence>
<sequence length="305" mass="34863">MASTSGRAISSDFPFVKRKVRVLGSEMAYVDVGQTRSAVAIFLHGNPTSSYLWRNIIPYAAGKTRCIAPDLIGFGDSDKISDLAYRTSDHQRYPDAFLEAVLPTEKVILVLHDWGSALGLDWARRNEKRVVGLALMEFLPPTESWAEFKYGFRNTFQQFRDPILGRKLLIDQNLFIEQVLQSGIARRLSEQEMKEYRRPFVNPESREPLYRFPNELPIEGQPAETWEMAQKYMEWLFGSDVPKLVFTATPGTFISEDRAKSLLGKLKNAESVHLGKGLHFLQEDHPHLIGQRLANWLPLRRNALL</sequence>
<dbReference type="NCBIfam" id="NF002938">
    <property type="entry name" value="PRK03592.1"/>
    <property type="match status" value="1"/>
</dbReference>
<dbReference type="SUPFAM" id="SSF53474">
    <property type="entry name" value="alpha/beta-Hydrolases"/>
    <property type="match status" value="1"/>
</dbReference>
<gene>
    <name evidence="7" type="ORF">H2200_009684</name>
</gene>
<evidence type="ECO:0000259" key="6">
    <source>
        <dbReference type="Pfam" id="PF00561"/>
    </source>
</evidence>
<keyword evidence="4" id="KW-0378">Hydrolase</keyword>
<evidence type="ECO:0000256" key="5">
    <source>
        <dbReference type="ARBA" id="ARBA00038334"/>
    </source>
</evidence>
<proteinExistence type="inferred from homology"/>
<keyword evidence="8" id="KW-1185">Reference proteome</keyword>
<evidence type="ECO:0000313" key="7">
    <source>
        <dbReference type="EMBL" id="KAJ9605835.1"/>
    </source>
</evidence>
<comment type="similarity">
    <text evidence="1">Belongs to the haloalkane dehalogenase family. Type 2 subfamily.</text>
</comment>
<dbReference type="AlphaFoldDB" id="A0AA38X2Z7"/>
<dbReference type="InterPro" id="IPR000073">
    <property type="entry name" value="AB_hydrolase_1"/>
</dbReference>
<reference evidence="7" key="1">
    <citation type="submission" date="2022-10" db="EMBL/GenBank/DDBJ databases">
        <title>Culturing micro-colonial fungi from biological soil crusts in the Mojave desert and describing Neophaeococcomyces mojavensis, and introducing the new genera and species Taxawa tesnikishii.</title>
        <authorList>
            <person name="Kurbessoian T."/>
            <person name="Stajich J.E."/>
        </authorList>
    </citation>
    <scope>NUCLEOTIDE SEQUENCE</scope>
    <source>
        <strain evidence="7">TK_41</strain>
    </source>
</reference>
<dbReference type="PRINTS" id="PR00412">
    <property type="entry name" value="EPOXHYDRLASE"/>
</dbReference>
<protein>
    <recommendedName>
        <fullName evidence="3">haloalkane dehalogenase</fullName>
        <ecNumber evidence="3">3.8.1.5</ecNumber>
    </recommendedName>
</protein>
<dbReference type="InterPro" id="IPR029058">
    <property type="entry name" value="AB_hydrolase_fold"/>
</dbReference>
<comment type="subunit">
    <text evidence="2">Monomer.</text>
</comment>